<dbReference type="EMBL" id="CAUYUJ010016801">
    <property type="protein sequence ID" value="CAK0868948.1"/>
    <property type="molecule type" value="Genomic_DNA"/>
</dbReference>
<protein>
    <submittedName>
        <fullName evidence="1">Uncharacterized protein</fullName>
    </submittedName>
</protein>
<organism evidence="1 2">
    <name type="scientific">Prorocentrum cordatum</name>
    <dbReference type="NCBI Taxonomy" id="2364126"/>
    <lineage>
        <taxon>Eukaryota</taxon>
        <taxon>Sar</taxon>
        <taxon>Alveolata</taxon>
        <taxon>Dinophyceae</taxon>
        <taxon>Prorocentrales</taxon>
        <taxon>Prorocentraceae</taxon>
        <taxon>Prorocentrum</taxon>
    </lineage>
</organism>
<accession>A0ABN9V8J5</accession>
<proteinExistence type="predicted"/>
<reference evidence="1" key="1">
    <citation type="submission" date="2023-10" db="EMBL/GenBank/DDBJ databases">
        <authorList>
            <person name="Chen Y."/>
            <person name="Shah S."/>
            <person name="Dougan E. K."/>
            <person name="Thang M."/>
            <person name="Chan C."/>
        </authorList>
    </citation>
    <scope>NUCLEOTIDE SEQUENCE [LARGE SCALE GENOMIC DNA]</scope>
</reference>
<dbReference type="Proteomes" id="UP001189429">
    <property type="component" value="Unassembled WGS sequence"/>
</dbReference>
<sequence length="377" mass="40295">MVPVSSSAGMGSSKALAFQAVLEAIEAVKIRRGCKEWLFRVAVETASREAISAQPAASDAGCPACGVLATFEGVLDEAGQSLGLERKATGEDVRKLLVQAGQKSLAKEWVDFRAGRRACGHPSSGVAERVIRAISTLDKSGVDLKEMGPKEEEFVQDGEEMILECGVTEASTESGSDMVSQSLENFDMNVEVVDSASTVKLGELEHSPVQARSVVKEKKKKVKKKFPPDSCADVLPTLASVDIKTRSVPAGLDSFDISDPLMLVPVCEMPPSTPVDYASFDISDTQIKGSNNCDRDVQVLENTRSYTGANDSQKPGEVLKDAEGQVVKLDAIEPGRPQSLVAAILAQYGGNLSQEQMTKYVSEAFLHQARLGKVGTR</sequence>
<evidence type="ECO:0000313" key="2">
    <source>
        <dbReference type="Proteomes" id="UP001189429"/>
    </source>
</evidence>
<gene>
    <name evidence="1" type="ORF">PCOR1329_LOCUS55456</name>
</gene>
<evidence type="ECO:0000313" key="1">
    <source>
        <dbReference type="EMBL" id="CAK0868948.1"/>
    </source>
</evidence>
<keyword evidence="2" id="KW-1185">Reference proteome</keyword>
<comment type="caution">
    <text evidence="1">The sequence shown here is derived from an EMBL/GenBank/DDBJ whole genome shotgun (WGS) entry which is preliminary data.</text>
</comment>
<name>A0ABN9V8J5_9DINO</name>